<accession>A0A9Q3FFK3</accession>
<evidence type="ECO:0000313" key="3">
    <source>
        <dbReference type="EMBL" id="MBW0536027.1"/>
    </source>
</evidence>
<dbReference type="PANTHER" id="PTHR37984:SF5">
    <property type="entry name" value="PROTEIN NYNRIN-LIKE"/>
    <property type="match status" value="1"/>
</dbReference>
<organism evidence="3 4">
    <name type="scientific">Austropuccinia psidii MF-1</name>
    <dbReference type="NCBI Taxonomy" id="1389203"/>
    <lineage>
        <taxon>Eukaryota</taxon>
        <taxon>Fungi</taxon>
        <taxon>Dikarya</taxon>
        <taxon>Basidiomycota</taxon>
        <taxon>Pucciniomycotina</taxon>
        <taxon>Pucciniomycetes</taxon>
        <taxon>Pucciniales</taxon>
        <taxon>Sphaerophragmiaceae</taxon>
        <taxon>Austropuccinia</taxon>
    </lineage>
</organism>
<sequence length="134" mass="15610">MMIQIKEPKSPREIVNMDWVTVIAPGGDLSFNAFPVLVDRYSQTPMFLPFHKNCTAMDEAIMIWNRVISHTSLFQRVIRDRDPKFTSELWTNFHNLFGTKLSSSTTYHPQTDALAERMIPTLEYMIRMFCAYGL</sequence>
<dbReference type="AlphaFoldDB" id="A0A9Q3FFK3"/>
<evidence type="ECO:0000313" key="4">
    <source>
        <dbReference type="Proteomes" id="UP000765509"/>
    </source>
</evidence>
<feature type="domain" description="Integrase catalytic" evidence="2">
    <location>
        <begin position="7"/>
        <end position="134"/>
    </location>
</feature>
<dbReference type="PROSITE" id="PS50994">
    <property type="entry name" value="INTEGRASE"/>
    <property type="match status" value="1"/>
</dbReference>
<dbReference type="InterPro" id="IPR012337">
    <property type="entry name" value="RNaseH-like_sf"/>
</dbReference>
<dbReference type="Proteomes" id="UP000765509">
    <property type="component" value="Unassembled WGS sequence"/>
</dbReference>
<dbReference type="InterPro" id="IPR036397">
    <property type="entry name" value="RNaseH_sf"/>
</dbReference>
<protein>
    <recommendedName>
        <fullName evidence="2">Integrase catalytic domain-containing protein</fullName>
    </recommendedName>
</protein>
<dbReference type="PANTHER" id="PTHR37984">
    <property type="entry name" value="PROTEIN CBG26694"/>
    <property type="match status" value="1"/>
</dbReference>
<dbReference type="GO" id="GO:0005634">
    <property type="term" value="C:nucleus"/>
    <property type="evidence" value="ECO:0007669"/>
    <property type="project" value="UniProtKB-ARBA"/>
</dbReference>
<dbReference type="InterPro" id="IPR050951">
    <property type="entry name" value="Retrovirus_Pol_polyprotein"/>
</dbReference>
<comment type="caution">
    <text evidence="3">The sequence shown here is derived from an EMBL/GenBank/DDBJ whole genome shotgun (WGS) entry which is preliminary data.</text>
</comment>
<evidence type="ECO:0000259" key="2">
    <source>
        <dbReference type="PROSITE" id="PS50994"/>
    </source>
</evidence>
<dbReference type="SUPFAM" id="SSF53098">
    <property type="entry name" value="Ribonuclease H-like"/>
    <property type="match status" value="1"/>
</dbReference>
<dbReference type="GO" id="GO:0003723">
    <property type="term" value="F:RNA binding"/>
    <property type="evidence" value="ECO:0007669"/>
    <property type="project" value="UniProtKB-KW"/>
</dbReference>
<dbReference type="GO" id="GO:0015074">
    <property type="term" value="P:DNA integration"/>
    <property type="evidence" value="ECO:0007669"/>
    <property type="project" value="InterPro"/>
</dbReference>
<dbReference type="EMBL" id="AVOT02040798">
    <property type="protein sequence ID" value="MBW0536027.1"/>
    <property type="molecule type" value="Genomic_DNA"/>
</dbReference>
<dbReference type="InterPro" id="IPR001584">
    <property type="entry name" value="Integrase_cat-core"/>
</dbReference>
<gene>
    <name evidence="3" type="ORF">O181_075742</name>
</gene>
<proteinExistence type="predicted"/>
<evidence type="ECO:0000256" key="1">
    <source>
        <dbReference type="ARBA" id="ARBA00022884"/>
    </source>
</evidence>
<dbReference type="Gene3D" id="3.30.420.10">
    <property type="entry name" value="Ribonuclease H-like superfamily/Ribonuclease H"/>
    <property type="match status" value="1"/>
</dbReference>
<name>A0A9Q3FFK3_9BASI</name>
<keyword evidence="4" id="KW-1185">Reference proteome</keyword>
<reference evidence="3" key="1">
    <citation type="submission" date="2021-03" db="EMBL/GenBank/DDBJ databases">
        <title>Draft genome sequence of rust myrtle Austropuccinia psidii MF-1, a brazilian biotype.</title>
        <authorList>
            <person name="Quecine M.C."/>
            <person name="Pachon D.M.R."/>
            <person name="Bonatelli M.L."/>
            <person name="Correr F.H."/>
            <person name="Franceschini L.M."/>
            <person name="Leite T.F."/>
            <person name="Margarido G.R.A."/>
            <person name="Almeida C.A."/>
            <person name="Ferrarezi J.A."/>
            <person name="Labate C.A."/>
        </authorList>
    </citation>
    <scope>NUCLEOTIDE SEQUENCE</scope>
    <source>
        <strain evidence="3">MF-1</strain>
    </source>
</reference>
<keyword evidence="1" id="KW-0694">RNA-binding</keyword>